<accession>A0ABP0EWJ7</accession>
<dbReference type="InterPro" id="IPR029711">
    <property type="entry name" value="Haus7-like"/>
</dbReference>
<dbReference type="PANTHER" id="PTHR14352">
    <property type="entry name" value="HAUS AUGMIN-LIKE COMPLEX SUBUNIT 7"/>
    <property type="match status" value="1"/>
</dbReference>
<proteinExistence type="predicted"/>
<dbReference type="EMBL" id="CAWYQH010000001">
    <property type="protein sequence ID" value="CAK8671813.1"/>
    <property type="molecule type" value="Genomic_DNA"/>
</dbReference>
<protein>
    <recommendedName>
        <fullName evidence="3">HAUS augmin-like complex subunit 7</fullName>
    </recommendedName>
</protein>
<gene>
    <name evidence="1" type="ORF">CVLEPA_LOCUS849</name>
</gene>
<evidence type="ECO:0000313" key="1">
    <source>
        <dbReference type="EMBL" id="CAK8671813.1"/>
    </source>
</evidence>
<sequence length="324" mass="36732">MDAATATNFLNMFETLQCPYVQDIELSYLSELLLTPSRHRTRILCWLFSSIDPDLENMIDSCNVNQGGFMSSHEIDSKIQLLTGIASDLCLCIQDDFDLIRGKATARKQIAFWGNLLSVAANISDHNKEQLYEHDNEICTFSKAVLRTCDISTVLSLSLQLLSCSVQREISVTLKTIKTSKSISVIATEDVVNTISKLESQLSRQKDNITKLLKEYSYKDFAADETSKTDKLNRSLRVVLNDLCQLQTTFLQTHENFFQPYCDKTPVTFNKFGQTLHKVNCQLKSYLQLIDTLKNIKETNEEISNPHSAFQREAWVVIGSTSRG</sequence>
<organism evidence="1 2">
    <name type="scientific">Clavelina lepadiformis</name>
    <name type="common">Light-bulb sea squirt</name>
    <name type="synonym">Ascidia lepadiformis</name>
    <dbReference type="NCBI Taxonomy" id="159417"/>
    <lineage>
        <taxon>Eukaryota</taxon>
        <taxon>Metazoa</taxon>
        <taxon>Chordata</taxon>
        <taxon>Tunicata</taxon>
        <taxon>Ascidiacea</taxon>
        <taxon>Aplousobranchia</taxon>
        <taxon>Clavelinidae</taxon>
        <taxon>Clavelina</taxon>
    </lineage>
</organism>
<keyword evidence="2" id="KW-1185">Reference proteome</keyword>
<evidence type="ECO:0000313" key="2">
    <source>
        <dbReference type="Proteomes" id="UP001642483"/>
    </source>
</evidence>
<dbReference type="Proteomes" id="UP001642483">
    <property type="component" value="Unassembled WGS sequence"/>
</dbReference>
<name>A0ABP0EWJ7_CLALP</name>
<reference evidence="1 2" key="1">
    <citation type="submission" date="2024-02" db="EMBL/GenBank/DDBJ databases">
        <authorList>
            <person name="Daric V."/>
            <person name="Darras S."/>
        </authorList>
    </citation>
    <scope>NUCLEOTIDE SEQUENCE [LARGE SCALE GENOMIC DNA]</scope>
</reference>
<comment type="caution">
    <text evidence="1">The sequence shown here is derived from an EMBL/GenBank/DDBJ whole genome shotgun (WGS) entry which is preliminary data.</text>
</comment>
<dbReference type="PANTHER" id="PTHR14352:SF2">
    <property type="entry name" value="HAUS AUGMIN-LIKE COMPLEX SUBUNIT 7"/>
    <property type="match status" value="1"/>
</dbReference>
<evidence type="ECO:0008006" key="3">
    <source>
        <dbReference type="Google" id="ProtNLM"/>
    </source>
</evidence>